<dbReference type="AlphaFoldDB" id="A0A6I3SUL1"/>
<reference evidence="2" key="4">
    <citation type="submission" date="2024-05" db="EMBL/GenBank/DDBJ databases">
        <authorList>
            <person name="Sun Q."/>
            <person name="Zhou Y."/>
        </authorList>
    </citation>
    <scope>NUCLEOTIDE SEQUENCE</scope>
    <source>
        <strain evidence="2">CGMCC 1.15931</strain>
    </source>
</reference>
<evidence type="ECO:0000313" key="4">
    <source>
        <dbReference type="Proteomes" id="UP000430634"/>
    </source>
</evidence>
<organism evidence="3 4">
    <name type="scientific">Pseudoduganella buxea</name>
    <dbReference type="NCBI Taxonomy" id="1949069"/>
    <lineage>
        <taxon>Bacteria</taxon>
        <taxon>Pseudomonadati</taxon>
        <taxon>Pseudomonadota</taxon>
        <taxon>Betaproteobacteria</taxon>
        <taxon>Burkholderiales</taxon>
        <taxon>Oxalobacteraceae</taxon>
        <taxon>Telluria group</taxon>
        <taxon>Pseudoduganella</taxon>
    </lineage>
</organism>
<sequence length="387" mass="42397">MESSRIVQFSSRQRTVLACLLAALCVLAAEGIRWARAHDGVVRPTTVDVLTPGTASLTEISNSLIPMPRDVPSAHASALTTLPGDRMLAFWWAGSRESGPNVKVYAARWTNGKWGQPWEVASRASLGKALGFGVRRIGNPVAWTAHDGRIHLYVVATGLGGWAASRLVHLVSNDQGVSFDVKRLLPMSPLFNTSVLVRNAPVGLVDGGWWLPVYFEIGLKYPMLMASNADGDPSWLARIGRRTTTLQPTLVPVSATEVRAWMRDASDEQRVQQAYSRDGGASWEDLPALDLPNHSTSLAAIRLRNGEFLMLHNHVADGASSRSMLRLSLSKDGRTWRKLADIANGAAGDEFSYPTMQQVGNELHVAYTHQRRAIAHHRYRIAIGDNI</sequence>
<dbReference type="Gene3D" id="2.120.10.10">
    <property type="match status" value="1"/>
</dbReference>
<protein>
    <recommendedName>
        <fullName evidence="1">Sialidase domain-containing protein</fullName>
    </recommendedName>
</protein>
<reference evidence="5" key="2">
    <citation type="journal article" date="2019" name="Int. J. Syst. Evol. Microbiol.">
        <title>The Global Catalogue of Microorganisms (GCM) 10K type strain sequencing project: providing services to taxonomists for standard genome sequencing and annotation.</title>
        <authorList>
            <consortium name="The Broad Institute Genomics Platform"/>
            <consortium name="The Broad Institute Genome Sequencing Center for Infectious Disease"/>
            <person name="Wu L."/>
            <person name="Ma J."/>
        </authorList>
    </citation>
    <scope>NUCLEOTIDE SEQUENCE [LARGE SCALE GENOMIC DNA]</scope>
    <source>
        <strain evidence="5">CGMCC 1.15931</strain>
    </source>
</reference>
<keyword evidence="5" id="KW-1185">Reference proteome</keyword>
<dbReference type="CDD" id="cd15482">
    <property type="entry name" value="Sialidase_non-viral"/>
    <property type="match status" value="1"/>
</dbReference>
<feature type="domain" description="Sialidase" evidence="1">
    <location>
        <begin position="86"/>
        <end position="365"/>
    </location>
</feature>
<evidence type="ECO:0000313" key="5">
    <source>
        <dbReference type="Proteomes" id="UP000622638"/>
    </source>
</evidence>
<dbReference type="Proteomes" id="UP000622638">
    <property type="component" value="Unassembled WGS sequence"/>
</dbReference>
<name>A0A6I3SUL1_9BURK</name>
<dbReference type="EMBL" id="BMKG01000003">
    <property type="protein sequence ID" value="GGB89985.1"/>
    <property type="molecule type" value="Genomic_DNA"/>
</dbReference>
<reference evidence="3 4" key="3">
    <citation type="submission" date="2019-11" db="EMBL/GenBank/DDBJ databases">
        <title>Type strains purchased from KCTC, JCM and DSMZ.</title>
        <authorList>
            <person name="Lu H."/>
        </authorList>
    </citation>
    <scope>NUCLEOTIDE SEQUENCE [LARGE SCALE GENOMIC DNA]</scope>
    <source>
        <strain evidence="3 4">KCTC 52429</strain>
    </source>
</reference>
<accession>A0A6I3SUL1</accession>
<dbReference type="SUPFAM" id="SSF50939">
    <property type="entry name" value="Sialidases"/>
    <property type="match status" value="1"/>
</dbReference>
<dbReference type="InterPro" id="IPR036278">
    <property type="entry name" value="Sialidase_sf"/>
</dbReference>
<evidence type="ECO:0000313" key="2">
    <source>
        <dbReference type="EMBL" id="GGB89985.1"/>
    </source>
</evidence>
<dbReference type="PANTHER" id="PTHR43752">
    <property type="entry name" value="BNR/ASP-BOX REPEAT FAMILY PROTEIN"/>
    <property type="match status" value="1"/>
</dbReference>
<comment type="caution">
    <text evidence="3">The sequence shown here is derived from an EMBL/GenBank/DDBJ whole genome shotgun (WGS) entry which is preliminary data.</text>
</comment>
<evidence type="ECO:0000313" key="3">
    <source>
        <dbReference type="EMBL" id="MTV51557.1"/>
    </source>
</evidence>
<dbReference type="Pfam" id="PF13088">
    <property type="entry name" value="BNR_2"/>
    <property type="match status" value="1"/>
</dbReference>
<proteinExistence type="predicted"/>
<dbReference type="EMBL" id="WNKZ01000003">
    <property type="protein sequence ID" value="MTV51557.1"/>
    <property type="molecule type" value="Genomic_DNA"/>
</dbReference>
<dbReference type="Proteomes" id="UP000430634">
    <property type="component" value="Unassembled WGS sequence"/>
</dbReference>
<dbReference type="OrthoDB" id="41724at2"/>
<gene>
    <name evidence="2" type="ORF">GCM10011572_10060</name>
    <name evidence="3" type="ORF">GM672_02300</name>
</gene>
<dbReference type="InterPro" id="IPR011040">
    <property type="entry name" value="Sialidase"/>
</dbReference>
<dbReference type="PANTHER" id="PTHR43752:SF2">
    <property type="entry name" value="BNR_ASP-BOX REPEAT FAMILY PROTEIN"/>
    <property type="match status" value="1"/>
</dbReference>
<dbReference type="RefSeq" id="WP_155468912.1">
    <property type="nucleotide sequence ID" value="NZ_BMKG01000003.1"/>
</dbReference>
<reference evidence="2" key="1">
    <citation type="journal article" date="2014" name="Int. J. Syst. Evol. Microbiol.">
        <title>Complete genome of a new Firmicutes species belonging to the dominant human colonic microbiota ('Ruminococcus bicirculans') reveals two chromosomes and a selective capacity to utilize plant glucans.</title>
        <authorList>
            <consortium name="NISC Comparative Sequencing Program"/>
            <person name="Wegmann U."/>
            <person name="Louis P."/>
            <person name="Goesmann A."/>
            <person name="Henrissat B."/>
            <person name="Duncan S.H."/>
            <person name="Flint H.J."/>
        </authorList>
    </citation>
    <scope>NUCLEOTIDE SEQUENCE</scope>
    <source>
        <strain evidence="2">CGMCC 1.15931</strain>
    </source>
</reference>
<evidence type="ECO:0000259" key="1">
    <source>
        <dbReference type="Pfam" id="PF13088"/>
    </source>
</evidence>